<comment type="caution">
    <text evidence="2">The sequence shown here is derived from an EMBL/GenBank/DDBJ whole genome shotgun (WGS) entry which is preliminary data.</text>
</comment>
<protein>
    <recommendedName>
        <fullName evidence="1">ABC-three component systems C-terminal domain-containing protein</fullName>
    </recommendedName>
</protein>
<dbReference type="EMBL" id="JAQJZJ010000001">
    <property type="protein sequence ID" value="MDA7084776.1"/>
    <property type="molecule type" value="Genomic_DNA"/>
</dbReference>
<accession>A0ABT4X8Q6</accession>
<organism evidence="2 3">
    <name type="scientific">Pseudomonas aestuarii</name>
    <dbReference type="NCBI Taxonomy" id="3018340"/>
    <lineage>
        <taxon>Bacteria</taxon>
        <taxon>Pseudomonadati</taxon>
        <taxon>Pseudomonadota</taxon>
        <taxon>Gammaproteobacteria</taxon>
        <taxon>Pseudomonadales</taxon>
        <taxon>Pseudomonadaceae</taxon>
        <taxon>Pseudomonas</taxon>
    </lineage>
</organism>
<feature type="domain" description="ABC-three component systems C-terminal" evidence="1">
    <location>
        <begin position="277"/>
        <end position="401"/>
    </location>
</feature>
<keyword evidence="3" id="KW-1185">Reference proteome</keyword>
<dbReference type="InterPro" id="IPR046913">
    <property type="entry name" value="ABC-3C_CTD7"/>
</dbReference>
<proteinExistence type="predicted"/>
<dbReference type="RefSeq" id="WP_271345726.1">
    <property type="nucleotide sequence ID" value="NZ_JAQJZJ010000001.1"/>
</dbReference>
<dbReference type="Pfam" id="PF20283">
    <property type="entry name" value="CTD7"/>
    <property type="match status" value="1"/>
</dbReference>
<evidence type="ECO:0000313" key="3">
    <source>
        <dbReference type="Proteomes" id="UP001212042"/>
    </source>
</evidence>
<evidence type="ECO:0000259" key="1">
    <source>
        <dbReference type="Pfam" id="PF20283"/>
    </source>
</evidence>
<gene>
    <name evidence="2" type="ORF">PH586_00045</name>
</gene>
<reference evidence="2 3" key="1">
    <citation type="submission" date="2023-01" db="EMBL/GenBank/DDBJ databases">
        <title>Pseudomonas SA3-5T sp. nov., isolated from tidal flat sediment.</title>
        <authorList>
            <person name="Kim H.S."/>
            <person name="Kim J.-S."/>
            <person name="Suh M.K."/>
            <person name="Eom M.K."/>
            <person name="Lee J.-S."/>
        </authorList>
    </citation>
    <scope>NUCLEOTIDE SEQUENCE [LARGE SCALE GENOMIC DNA]</scope>
    <source>
        <strain evidence="2 3">SA3-5</strain>
    </source>
</reference>
<evidence type="ECO:0000313" key="2">
    <source>
        <dbReference type="EMBL" id="MDA7084776.1"/>
    </source>
</evidence>
<sequence>MTDKPDLTGVHEASASALGFYYQAHFALLSLISLRSDDAAVAVERLDDVELQVNGHNLLYQLKHSISPKPPTITLSCVALWKTIKVWIDILPNLSLAETTFHLVAVGAIPPNSPLLALCDQQSDRADLLKALKQEAERVMSERAVAAIVSTKLPHADRAPGCKAFLALDESDCRNLIRRIQINPKSPDITKIEELVANELHVLPIAHRQPVAERLIEWWGRQVVYSLCDKRERAISASELKHEISVFNSAIEEERLLPDFQSAVHPADYQPHSMLGRQISLVEGSSTDLSKAIREQWRAQQQRSRWVKGNPGMKSRINEYDVRLTEHWADRHEQLVEDCHEKEDDFKRKKGLDLLRWTHNDAPNYVEPIAQGWSGHYYVRGSYQVLAVDLQVGWHPDYRTLLQE</sequence>
<dbReference type="Proteomes" id="UP001212042">
    <property type="component" value="Unassembled WGS sequence"/>
</dbReference>
<name>A0ABT4X8Q6_9PSED</name>